<accession>A0ABW5X3M4</accession>
<dbReference type="EMBL" id="JBHUOJ010000022">
    <property type="protein sequence ID" value="MFD2833581.1"/>
    <property type="molecule type" value="Genomic_DNA"/>
</dbReference>
<name>A0ABW5X3M4_9FLAO</name>
<evidence type="ECO:0000313" key="2">
    <source>
        <dbReference type="Proteomes" id="UP001597438"/>
    </source>
</evidence>
<organism evidence="1 2">
    <name type="scientific">Christiangramia antarctica</name>
    <dbReference type="NCBI Taxonomy" id="2058158"/>
    <lineage>
        <taxon>Bacteria</taxon>
        <taxon>Pseudomonadati</taxon>
        <taxon>Bacteroidota</taxon>
        <taxon>Flavobacteriia</taxon>
        <taxon>Flavobacteriales</taxon>
        <taxon>Flavobacteriaceae</taxon>
        <taxon>Christiangramia</taxon>
    </lineage>
</organism>
<evidence type="ECO:0000313" key="1">
    <source>
        <dbReference type="EMBL" id="MFD2833581.1"/>
    </source>
</evidence>
<comment type="caution">
    <text evidence="1">The sequence shown here is derived from an EMBL/GenBank/DDBJ whole genome shotgun (WGS) entry which is preliminary data.</text>
</comment>
<proteinExistence type="predicted"/>
<gene>
    <name evidence="1" type="ORF">ACFSYS_09805</name>
</gene>
<dbReference type="InterPro" id="IPR048012">
    <property type="entry name" value="BfmA-like_N"/>
</dbReference>
<sequence length="176" mass="20261">MSTTSRLQVKSTAANRFREFSKKNSSHPSETLALMLDFFETNNLSPFETLVPSKVSLEQLIKKRIDAVIAILKNIEKTQTKPGFLLLQLLMEERGINKPQFLEKKKITKDSSGKTPEQMTLEISRLNDEVLAARKDLEYLLSHVEVKESTFGADYLKLNIPRTEFEQFKIILKRKT</sequence>
<dbReference type="RefSeq" id="WP_251742773.1">
    <property type="nucleotide sequence ID" value="NZ_JBHUOJ010000022.1"/>
</dbReference>
<dbReference type="NCBIfam" id="NF041200">
    <property type="entry name" value="mob_BfmA_Nterm"/>
    <property type="match status" value="1"/>
</dbReference>
<protein>
    <submittedName>
        <fullName evidence="1">BfmA/BtgA family mobilization protein</fullName>
    </submittedName>
</protein>
<dbReference type="Proteomes" id="UP001597438">
    <property type="component" value="Unassembled WGS sequence"/>
</dbReference>
<keyword evidence="2" id="KW-1185">Reference proteome</keyword>
<reference evidence="2" key="1">
    <citation type="journal article" date="2019" name="Int. J. Syst. Evol. Microbiol.">
        <title>The Global Catalogue of Microorganisms (GCM) 10K type strain sequencing project: providing services to taxonomists for standard genome sequencing and annotation.</title>
        <authorList>
            <consortium name="The Broad Institute Genomics Platform"/>
            <consortium name="The Broad Institute Genome Sequencing Center for Infectious Disease"/>
            <person name="Wu L."/>
            <person name="Ma J."/>
        </authorList>
    </citation>
    <scope>NUCLEOTIDE SEQUENCE [LARGE SCALE GENOMIC DNA]</scope>
    <source>
        <strain evidence="2">KCTC 52925</strain>
    </source>
</reference>